<reference evidence="2" key="1">
    <citation type="journal article" date="2018" name="Science">
        <title>A primordial and reversible TCA cycle in a facultatively chemolithoautotrophic thermophile.</title>
        <authorList>
            <person name="Nunoura T."/>
            <person name="Chikaraishi Y."/>
            <person name="Izaki R."/>
            <person name="Suwa T."/>
            <person name="Sato T."/>
            <person name="Harada T."/>
            <person name="Mori K."/>
            <person name="Kato Y."/>
            <person name="Miyazaki M."/>
            <person name="Shimamura S."/>
            <person name="Yanagawa K."/>
            <person name="Shuto A."/>
            <person name="Ohkouchi N."/>
            <person name="Fujita N."/>
            <person name="Takaki Y."/>
            <person name="Atomi H."/>
            <person name="Takai K."/>
        </authorList>
    </citation>
    <scope>NUCLEOTIDE SEQUENCE [LARGE SCALE GENOMIC DNA]</scope>
    <source>
        <strain evidence="2">DSM 17441 / JCM 13301 / NBRC 103674 / ABI70S6</strain>
    </source>
</reference>
<dbReference type="AlphaFoldDB" id="A0A0S3QUB6"/>
<dbReference type="SUPFAM" id="SSF51391">
    <property type="entry name" value="Thiamin phosphate synthase"/>
    <property type="match status" value="1"/>
</dbReference>
<dbReference type="OrthoDB" id="9807498at2"/>
<gene>
    <name evidence="1" type="ORF">TST_1128</name>
</gene>
<protein>
    <submittedName>
        <fullName evidence="1">Peptidase U32</fullName>
    </submittedName>
</protein>
<evidence type="ECO:0000313" key="2">
    <source>
        <dbReference type="Proteomes" id="UP000063234"/>
    </source>
</evidence>
<name>A0A0S3QUB6_THET7</name>
<dbReference type="PANTHER" id="PTHR30217:SF12">
    <property type="entry name" value="U32 FAMILY PEPTIDASE"/>
    <property type="match status" value="1"/>
</dbReference>
<sequence>MNNKFSITTHIETLEKLKKIKLQHFDGVYLGDPTCMEYPTNLSLNLQDLKEAVDIAKEFGIKVYVSTFAVPRNIHLETLKPLIERIIELPIDGIEVHNMGLLRYLNKELNYKGQIHAGFFANIYTHETVKVLETFGVTKVFLNPELSLEEIQFINENISAEVVVFSHGKVPLGISETCFIKEYSPRECDDVCEPITLTSGKWKLKNFGFATFSGKDWSVLEYLGTFYYRGFSVFHIQGLRESSTYINEIARIYREALEKIESGTDNYIEEQWIETISRLCPDGICNGYLFRRAGHRYIGKYFGGEPAHEVERRERHDTR</sequence>
<accession>A0A0S3QUB6</accession>
<dbReference type="InterPro" id="IPR051454">
    <property type="entry name" value="RNA/ubiquinone_mod_enzymes"/>
</dbReference>
<dbReference type="InterPro" id="IPR036206">
    <property type="entry name" value="ThiamineP_synth_sf"/>
</dbReference>
<organism evidence="1 2">
    <name type="scientific">Thermosulfidibacter takaii (strain DSM 17441 / JCM 13301 / NBRC 103674 / ABI70S6)</name>
    <dbReference type="NCBI Taxonomy" id="1298851"/>
    <lineage>
        <taxon>Bacteria</taxon>
        <taxon>Pseudomonadati</taxon>
        <taxon>Thermosulfidibacterota</taxon>
        <taxon>Thermosulfidibacteria</taxon>
        <taxon>Thermosulfidibacterales</taxon>
        <taxon>Thermosulfidibacteraceae</taxon>
    </lineage>
</organism>
<keyword evidence="2" id="KW-1185">Reference proteome</keyword>
<evidence type="ECO:0000313" key="1">
    <source>
        <dbReference type="EMBL" id="BAT71920.1"/>
    </source>
</evidence>
<dbReference type="PANTHER" id="PTHR30217">
    <property type="entry name" value="PEPTIDASE U32 FAMILY"/>
    <property type="match status" value="1"/>
</dbReference>
<dbReference type="Proteomes" id="UP000063234">
    <property type="component" value="Chromosome"/>
</dbReference>
<dbReference type="STRING" id="1298851.TST_1128"/>
<dbReference type="Pfam" id="PF01136">
    <property type="entry name" value="Peptidase_U32"/>
    <property type="match status" value="1"/>
</dbReference>
<dbReference type="KEGG" id="ttk:TST_1128"/>
<dbReference type="EMBL" id="AP013035">
    <property type="protein sequence ID" value="BAT71920.1"/>
    <property type="molecule type" value="Genomic_DNA"/>
</dbReference>
<dbReference type="RefSeq" id="WP_068549916.1">
    <property type="nucleotide sequence ID" value="NZ_AP013035.1"/>
</dbReference>
<proteinExistence type="predicted"/>
<dbReference type="InterPro" id="IPR001539">
    <property type="entry name" value="Peptidase_U32"/>
</dbReference>